<dbReference type="NCBIfam" id="TIGR00229">
    <property type="entry name" value="sensory_box"/>
    <property type="match status" value="3"/>
</dbReference>
<dbReference type="PROSITE" id="PS50113">
    <property type="entry name" value="PAC"/>
    <property type="match status" value="2"/>
</dbReference>
<dbReference type="Pfam" id="PF02518">
    <property type="entry name" value="HATPase_c"/>
    <property type="match status" value="1"/>
</dbReference>
<protein>
    <recommendedName>
        <fullName evidence="2">histidine kinase</fullName>
        <ecNumber evidence="2">2.7.13.3</ecNumber>
    </recommendedName>
</protein>
<keyword evidence="4" id="KW-0808">Transferase</keyword>
<dbReference type="InterPro" id="IPR003661">
    <property type="entry name" value="HisK_dim/P_dom"/>
</dbReference>
<sequence length="777" mass="85649">MTDTHNSDKLHGHQLECCGEILNNIADAVIATNTAGNITFLNSAAERLIGWKSAQLLGTELDQALNNFIATDLLASENIIKHVVHGGHTLNYPNHWPLSTADGEEIVVAAKIIPMTGACATSVGAVLILQDVSCGKLAEHSLNINQKNLSLLIKHAPVAIAIFDQNMCYLATSQRWMTDYNLHRQVLGLSHYEVFPEISEHWREIHRRALRGEIIINDEDHFQRLDGSHQWLRWEVGPWYDETGAIGGIMMLTKDITDRKNAEEDAVVSRLTLNAALASMSDAVLISDTSGKFVEFNEAFATFHRFNNKAECAKNLAEYPTILEVFMANGEAAPLDQWAVPRALRGEIMAGVEYIIRRKDTGESWIGNYSFAPIRNGAGLIIGSVVTGRDVTEQRQIENALRASEQRLAGMVNTATDAIITIDEHQLICLFNPAAEQIFGISIAEALGQPITRLMPESFRQIHADYVRNFAATGTSSRLKVPTAKVIGLRASGEEFPIEASISQIELPEGKLYTVILRDITERELSAQAQKSAEQRINEQRMQLEEAQRHQIARQTAAAIAHELNQPLTAIASYTAVALQLLAVGGYEESTLIYALENAERQAHRAGQVMHELLSLLHKDESIIEPCNIEQIVDDTISIFVANAEFDQIKLVRRINPGLLLVLANRLQIQKVLVNLIGNALQAMQDIVQQNPQIILTVAPMPANEAMLQVSISDTGKGFADQDAQLLFQPFYTTKATGLGMGLAICRAIIEAHTGKLWAEPNPGQGASFHFTLPFVS</sequence>
<evidence type="ECO:0000313" key="10">
    <source>
        <dbReference type="Proteomes" id="UP000676649"/>
    </source>
</evidence>
<feature type="domain" description="PAC" evidence="8">
    <location>
        <begin position="216"/>
        <end position="268"/>
    </location>
</feature>
<accession>A0A975MN73</accession>
<dbReference type="CDD" id="cd00130">
    <property type="entry name" value="PAS"/>
    <property type="match status" value="4"/>
</dbReference>
<dbReference type="SMART" id="SM00086">
    <property type="entry name" value="PAC"/>
    <property type="match status" value="3"/>
</dbReference>
<dbReference type="InterPro" id="IPR001610">
    <property type="entry name" value="PAC"/>
</dbReference>
<name>A0A975MN73_9GAMM</name>
<dbReference type="Gene3D" id="3.30.565.10">
    <property type="entry name" value="Histidine kinase-like ATPase, C-terminal domain"/>
    <property type="match status" value="1"/>
</dbReference>
<keyword evidence="5" id="KW-0418">Kinase</keyword>
<organism evidence="9 10">
    <name type="scientific">Methylomonas paludis</name>
    <dbReference type="NCBI Taxonomy" id="1173101"/>
    <lineage>
        <taxon>Bacteria</taxon>
        <taxon>Pseudomonadati</taxon>
        <taxon>Pseudomonadota</taxon>
        <taxon>Gammaproteobacteria</taxon>
        <taxon>Methylococcales</taxon>
        <taxon>Methylococcaceae</taxon>
        <taxon>Methylomonas</taxon>
    </lineage>
</organism>
<dbReference type="InterPro" id="IPR000700">
    <property type="entry name" value="PAS-assoc_C"/>
</dbReference>
<dbReference type="EMBL" id="CP073754">
    <property type="protein sequence ID" value="QWF70963.1"/>
    <property type="molecule type" value="Genomic_DNA"/>
</dbReference>
<dbReference type="KEGG" id="mpad:KEF85_00190"/>
<dbReference type="SMART" id="SM00091">
    <property type="entry name" value="PAS"/>
    <property type="match status" value="4"/>
</dbReference>
<gene>
    <name evidence="9" type="ORF">KEF85_00190</name>
</gene>
<comment type="catalytic activity">
    <reaction evidence="1">
        <text>ATP + protein L-histidine = ADP + protein N-phospho-L-histidine.</text>
        <dbReference type="EC" id="2.7.13.3"/>
    </reaction>
</comment>
<evidence type="ECO:0000313" key="9">
    <source>
        <dbReference type="EMBL" id="QWF70963.1"/>
    </source>
</evidence>
<feature type="domain" description="PAS" evidence="7">
    <location>
        <begin position="20"/>
        <end position="87"/>
    </location>
</feature>
<dbReference type="SMART" id="SM00388">
    <property type="entry name" value="HisKA"/>
    <property type="match status" value="1"/>
</dbReference>
<dbReference type="EC" id="2.7.13.3" evidence="2"/>
<evidence type="ECO:0000256" key="2">
    <source>
        <dbReference type="ARBA" id="ARBA00012438"/>
    </source>
</evidence>
<feature type="domain" description="Histidine kinase" evidence="6">
    <location>
        <begin position="559"/>
        <end position="777"/>
    </location>
</feature>
<evidence type="ECO:0000259" key="7">
    <source>
        <dbReference type="PROSITE" id="PS50112"/>
    </source>
</evidence>
<dbReference type="InterPro" id="IPR036097">
    <property type="entry name" value="HisK_dim/P_sf"/>
</dbReference>
<dbReference type="CDD" id="cd00082">
    <property type="entry name" value="HisKA"/>
    <property type="match status" value="1"/>
</dbReference>
<dbReference type="InterPro" id="IPR005467">
    <property type="entry name" value="His_kinase_dom"/>
</dbReference>
<keyword evidence="3" id="KW-0597">Phosphoprotein</keyword>
<keyword evidence="10" id="KW-1185">Reference proteome</keyword>
<dbReference type="PRINTS" id="PR00344">
    <property type="entry name" value="BCTRLSENSOR"/>
</dbReference>
<proteinExistence type="predicted"/>
<dbReference type="InterPro" id="IPR035965">
    <property type="entry name" value="PAS-like_dom_sf"/>
</dbReference>
<dbReference type="Gene3D" id="3.30.450.20">
    <property type="entry name" value="PAS domain"/>
    <property type="match status" value="4"/>
</dbReference>
<dbReference type="InterPro" id="IPR013656">
    <property type="entry name" value="PAS_4"/>
</dbReference>
<dbReference type="PANTHER" id="PTHR43304:SF1">
    <property type="entry name" value="PAC DOMAIN-CONTAINING PROTEIN"/>
    <property type="match status" value="1"/>
</dbReference>
<dbReference type="SUPFAM" id="SSF55785">
    <property type="entry name" value="PYP-like sensor domain (PAS domain)"/>
    <property type="match status" value="4"/>
</dbReference>
<evidence type="ECO:0000256" key="1">
    <source>
        <dbReference type="ARBA" id="ARBA00000085"/>
    </source>
</evidence>
<evidence type="ECO:0000256" key="5">
    <source>
        <dbReference type="ARBA" id="ARBA00022777"/>
    </source>
</evidence>
<evidence type="ECO:0000259" key="6">
    <source>
        <dbReference type="PROSITE" id="PS50109"/>
    </source>
</evidence>
<feature type="domain" description="PAC" evidence="8">
    <location>
        <begin position="350"/>
        <end position="403"/>
    </location>
</feature>
<dbReference type="Pfam" id="PF08448">
    <property type="entry name" value="PAS_4"/>
    <property type="match status" value="1"/>
</dbReference>
<dbReference type="Pfam" id="PF00512">
    <property type="entry name" value="HisKA"/>
    <property type="match status" value="1"/>
</dbReference>
<reference evidence="9" key="1">
    <citation type="submission" date="2021-04" db="EMBL/GenBank/DDBJ databases">
        <title>Draft genome sequence data of methanotrophic Methylovulum sp. strain S1L and Methylomonas sp. strain S2AM isolated from boreal lake water columns.</title>
        <authorList>
            <person name="Rissanen A.J."/>
            <person name="Mangayil R."/>
            <person name="Svenning M.M."/>
            <person name="Khanongnuch R."/>
        </authorList>
    </citation>
    <scope>NUCLEOTIDE SEQUENCE</scope>
    <source>
        <strain evidence="9">S2AM</strain>
    </source>
</reference>
<dbReference type="PROSITE" id="PS50109">
    <property type="entry name" value="HIS_KIN"/>
    <property type="match status" value="1"/>
</dbReference>
<dbReference type="SUPFAM" id="SSF47384">
    <property type="entry name" value="Homodimeric domain of signal transducing histidine kinase"/>
    <property type="match status" value="1"/>
</dbReference>
<dbReference type="InterPro" id="IPR004358">
    <property type="entry name" value="Sig_transdc_His_kin-like_C"/>
</dbReference>
<dbReference type="InterPro" id="IPR013767">
    <property type="entry name" value="PAS_fold"/>
</dbReference>
<dbReference type="Gene3D" id="1.10.287.130">
    <property type="match status" value="1"/>
</dbReference>
<evidence type="ECO:0000256" key="3">
    <source>
        <dbReference type="ARBA" id="ARBA00022553"/>
    </source>
</evidence>
<dbReference type="PANTHER" id="PTHR43304">
    <property type="entry name" value="PHYTOCHROME-LIKE PROTEIN CPH1"/>
    <property type="match status" value="1"/>
</dbReference>
<dbReference type="Pfam" id="PF00989">
    <property type="entry name" value="PAS"/>
    <property type="match status" value="1"/>
</dbReference>
<dbReference type="InterPro" id="IPR000014">
    <property type="entry name" value="PAS"/>
</dbReference>
<dbReference type="RefSeq" id="WP_215582483.1">
    <property type="nucleotide sequence ID" value="NZ_CP073754.1"/>
</dbReference>
<evidence type="ECO:0000259" key="8">
    <source>
        <dbReference type="PROSITE" id="PS50113"/>
    </source>
</evidence>
<dbReference type="InterPro" id="IPR036890">
    <property type="entry name" value="HATPase_C_sf"/>
</dbReference>
<dbReference type="SMART" id="SM00387">
    <property type="entry name" value="HATPase_c"/>
    <property type="match status" value="1"/>
</dbReference>
<dbReference type="InterPro" id="IPR052162">
    <property type="entry name" value="Sensor_kinase/Photoreceptor"/>
</dbReference>
<dbReference type="SUPFAM" id="SSF55874">
    <property type="entry name" value="ATPase domain of HSP90 chaperone/DNA topoisomerase II/histidine kinase"/>
    <property type="match status" value="1"/>
</dbReference>
<dbReference type="AlphaFoldDB" id="A0A975MN73"/>
<feature type="domain" description="PAS" evidence="7">
    <location>
        <begin position="404"/>
        <end position="474"/>
    </location>
</feature>
<dbReference type="InterPro" id="IPR003594">
    <property type="entry name" value="HATPase_dom"/>
</dbReference>
<dbReference type="PROSITE" id="PS50112">
    <property type="entry name" value="PAS"/>
    <property type="match status" value="2"/>
</dbReference>
<dbReference type="GO" id="GO:0000155">
    <property type="term" value="F:phosphorelay sensor kinase activity"/>
    <property type="evidence" value="ECO:0007669"/>
    <property type="project" value="InterPro"/>
</dbReference>
<evidence type="ECO:0000256" key="4">
    <source>
        <dbReference type="ARBA" id="ARBA00022679"/>
    </source>
</evidence>
<dbReference type="Pfam" id="PF13426">
    <property type="entry name" value="PAS_9"/>
    <property type="match status" value="2"/>
</dbReference>
<dbReference type="GO" id="GO:0006355">
    <property type="term" value="P:regulation of DNA-templated transcription"/>
    <property type="evidence" value="ECO:0007669"/>
    <property type="project" value="InterPro"/>
</dbReference>
<dbReference type="Proteomes" id="UP000676649">
    <property type="component" value="Chromosome"/>
</dbReference>